<accession>A0A843XMA2</accession>
<evidence type="ECO:0000313" key="2">
    <source>
        <dbReference type="Proteomes" id="UP000652761"/>
    </source>
</evidence>
<dbReference type="AlphaFoldDB" id="A0A843XMA2"/>
<name>A0A843XMA2_COLES</name>
<gene>
    <name evidence="1" type="ORF">Taro_053948</name>
</gene>
<reference evidence="1" key="1">
    <citation type="submission" date="2017-07" db="EMBL/GenBank/DDBJ databases">
        <title>Taro Niue Genome Assembly and Annotation.</title>
        <authorList>
            <person name="Atibalentja N."/>
            <person name="Keating K."/>
            <person name="Fields C.J."/>
        </authorList>
    </citation>
    <scope>NUCLEOTIDE SEQUENCE</scope>
    <source>
        <strain evidence="1">Niue_2</strain>
        <tissue evidence="1">Leaf</tissue>
    </source>
</reference>
<feature type="non-terminal residue" evidence="1">
    <location>
        <position position="1"/>
    </location>
</feature>
<dbReference type="Proteomes" id="UP000652761">
    <property type="component" value="Unassembled WGS sequence"/>
</dbReference>
<evidence type="ECO:0000313" key="1">
    <source>
        <dbReference type="EMBL" id="MQM20918.1"/>
    </source>
</evidence>
<proteinExistence type="predicted"/>
<dbReference type="EMBL" id="NMUH01010374">
    <property type="protein sequence ID" value="MQM20918.1"/>
    <property type="molecule type" value="Genomic_DNA"/>
</dbReference>
<sequence>VLSRPVLATRFRTAFTWAAHAGVSSFKCVEGVGRVSYRGRKTQRDLTYVVMAFHPWPSRAFALLNYRGESLWGLLANLRRSCPFGARSAYFQRGDELQSVEDAGLLSESRPSRSGRDGTIRRILNRKCSLNPAGRNRAQHALFGQGEELCGFSAAFRRGSLRFGVFSPRGVRVKRGKHREIVVLRILRGVWARSTPGFSVCDRDSRGCCILNVTLLHVAFLLPLCGADRLHVRYVLGAGRPADVSLEKAMPRSVAIRFSGAFRRGSLRFGMFSPRGVRVKWGKHREIVVLHVLHGGSTTPTVVTSLVGCPRFSVSQVVSSELVPLGEFPIEPVTGEAHPYSPQAKVERKFRYRLPVRGRIAAVLGQCLQQCNFFSQLYYFTSGQRRAVLANSTIEPSLYWQVLSRPVLVTHFHTAFTWAALHARCVAHAGASSFKCVEGVRCVSYRGGKTQRDLTYVVMAFHPWPSKAFALLSCRGESLWGLLANLRRSRPFGARLAYFEHGDELRSAEDAGLLSELHFLLR</sequence>
<protein>
    <submittedName>
        <fullName evidence="1">Uncharacterized protein</fullName>
    </submittedName>
</protein>
<organism evidence="1 2">
    <name type="scientific">Colocasia esculenta</name>
    <name type="common">Wild taro</name>
    <name type="synonym">Arum esculentum</name>
    <dbReference type="NCBI Taxonomy" id="4460"/>
    <lineage>
        <taxon>Eukaryota</taxon>
        <taxon>Viridiplantae</taxon>
        <taxon>Streptophyta</taxon>
        <taxon>Embryophyta</taxon>
        <taxon>Tracheophyta</taxon>
        <taxon>Spermatophyta</taxon>
        <taxon>Magnoliopsida</taxon>
        <taxon>Liliopsida</taxon>
        <taxon>Araceae</taxon>
        <taxon>Aroideae</taxon>
        <taxon>Colocasieae</taxon>
        <taxon>Colocasia</taxon>
    </lineage>
</organism>
<keyword evidence="2" id="KW-1185">Reference proteome</keyword>
<comment type="caution">
    <text evidence="1">The sequence shown here is derived from an EMBL/GenBank/DDBJ whole genome shotgun (WGS) entry which is preliminary data.</text>
</comment>